<keyword evidence="3" id="KW-1185">Reference proteome</keyword>
<feature type="region of interest" description="Disordered" evidence="1">
    <location>
        <begin position="1"/>
        <end position="108"/>
    </location>
</feature>
<dbReference type="EMBL" id="BDGG01000004">
    <property type="protein sequence ID" value="GAU97223.1"/>
    <property type="molecule type" value="Genomic_DNA"/>
</dbReference>
<evidence type="ECO:0000313" key="2">
    <source>
        <dbReference type="EMBL" id="GAU97223.1"/>
    </source>
</evidence>
<organism evidence="2 3">
    <name type="scientific">Ramazzottius varieornatus</name>
    <name type="common">Water bear</name>
    <name type="synonym">Tardigrade</name>
    <dbReference type="NCBI Taxonomy" id="947166"/>
    <lineage>
        <taxon>Eukaryota</taxon>
        <taxon>Metazoa</taxon>
        <taxon>Ecdysozoa</taxon>
        <taxon>Tardigrada</taxon>
        <taxon>Eutardigrada</taxon>
        <taxon>Parachela</taxon>
        <taxon>Hypsibioidea</taxon>
        <taxon>Ramazzottiidae</taxon>
        <taxon>Ramazzottius</taxon>
    </lineage>
</organism>
<name>A0A1D1VEB8_RAMVA</name>
<gene>
    <name evidence="2" type="primary">RvY_08556-1</name>
    <name evidence="2" type="synonym">RvY_08556.1</name>
    <name evidence="2" type="ORF">RvY_08556</name>
</gene>
<dbReference type="Proteomes" id="UP000186922">
    <property type="component" value="Unassembled WGS sequence"/>
</dbReference>
<accession>A0A1D1VEB8</accession>
<dbReference type="AlphaFoldDB" id="A0A1D1VEB8"/>
<feature type="compositionally biased region" description="Basic and acidic residues" evidence="1">
    <location>
        <begin position="24"/>
        <end position="41"/>
    </location>
</feature>
<feature type="compositionally biased region" description="Basic and acidic residues" evidence="1">
    <location>
        <begin position="61"/>
        <end position="70"/>
    </location>
</feature>
<evidence type="ECO:0000313" key="3">
    <source>
        <dbReference type="Proteomes" id="UP000186922"/>
    </source>
</evidence>
<evidence type="ECO:0000256" key="1">
    <source>
        <dbReference type="SAM" id="MobiDB-lite"/>
    </source>
</evidence>
<proteinExistence type="predicted"/>
<comment type="caution">
    <text evidence="2">The sequence shown here is derived from an EMBL/GenBank/DDBJ whole genome shotgun (WGS) entry which is preliminary data.</text>
</comment>
<reference evidence="2 3" key="1">
    <citation type="journal article" date="2016" name="Nat. Commun.">
        <title>Extremotolerant tardigrade genome and improved radiotolerance of human cultured cells by tardigrade-unique protein.</title>
        <authorList>
            <person name="Hashimoto T."/>
            <person name="Horikawa D.D."/>
            <person name="Saito Y."/>
            <person name="Kuwahara H."/>
            <person name="Kozuka-Hata H."/>
            <person name="Shin-I T."/>
            <person name="Minakuchi Y."/>
            <person name="Ohishi K."/>
            <person name="Motoyama A."/>
            <person name="Aizu T."/>
            <person name="Enomoto A."/>
            <person name="Kondo K."/>
            <person name="Tanaka S."/>
            <person name="Hara Y."/>
            <person name="Koshikawa S."/>
            <person name="Sagara H."/>
            <person name="Miura T."/>
            <person name="Yokobori S."/>
            <person name="Miyagawa K."/>
            <person name="Suzuki Y."/>
            <person name="Kubo T."/>
            <person name="Oyama M."/>
            <person name="Kohara Y."/>
            <person name="Fujiyama A."/>
            <person name="Arakawa K."/>
            <person name="Katayama T."/>
            <person name="Toyoda A."/>
            <person name="Kunieda T."/>
        </authorList>
    </citation>
    <scope>NUCLEOTIDE SEQUENCE [LARGE SCALE GENOMIC DNA]</scope>
    <source>
        <strain evidence="2 3">YOKOZUNA-1</strain>
    </source>
</reference>
<feature type="compositionally biased region" description="Polar residues" evidence="1">
    <location>
        <begin position="92"/>
        <end position="108"/>
    </location>
</feature>
<protein>
    <submittedName>
        <fullName evidence="2">Uncharacterized protein</fullName>
    </submittedName>
</protein>
<sequence length="132" mass="14838">MAADTTRQDVVVADTESVEMDSGEIEKEGPEKTPRFGHEENNDNEMNLLHDDADAPNQDSEPARRSDNDGRKRRPYHADTDEDYYSSEAEGSPTSEGYHTLDPSTKPTWNGRMLRTIDFACFDGFSFIGSQD</sequence>